<evidence type="ECO:0000313" key="2">
    <source>
        <dbReference type="EMBL" id="QOL52132.1"/>
    </source>
</evidence>
<dbReference type="EMBL" id="CP062941">
    <property type="protein sequence ID" value="QOL52132.1"/>
    <property type="molecule type" value="Genomic_DNA"/>
</dbReference>
<dbReference type="FunFam" id="3.20.20.450:FF:000001">
    <property type="entry name" value="Cyclic di-GMP phosphodiesterase yahA"/>
    <property type="match status" value="1"/>
</dbReference>
<dbReference type="CDD" id="cd01948">
    <property type="entry name" value="EAL"/>
    <property type="match status" value="1"/>
</dbReference>
<gene>
    <name evidence="2" type="ORF">LPB04_19355</name>
</gene>
<protein>
    <submittedName>
        <fullName evidence="2">EAL domain-containing protein</fullName>
    </submittedName>
</protein>
<dbReference type="PANTHER" id="PTHR33121:SF71">
    <property type="entry name" value="OXYGEN SENSOR PROTEIN DOSP"/>
    <property type="match status" value="1"/>
</dbReference>
<dbReference type="InterPro" id="IPR035919">
    <property type="entry name" value="EAL_sf"/>
</dbReference>
<dbReference type="Pfam" id="PF00563">
    <property type="entry name" value="EAL"/>
    <property type="match status" value="1"/>
</dbReference>
<dbReference type="InterPro" id="IPR001633">
    <property type="entry name" value="EAL_dom"/>
</dbReference>
<dbReference type="SMART" id="SM00052">
    <property type="entry name" value="EAL"/>
    <property type="match status" value="1"/>
</dbReference>
<keyword evidence="3" id="KW-1185">Reference proteome</keyword>
<dbReference type="PROSITE" id="PS50883">
    <property type="entry name" value="EAL"/>
    <property type="match status" value="1"/>
</dbReference>
<name>A0A7L9UD26_9BURK</name>
<sequence length="347" mass="38089">MVALEYRRLARLFDSAVTDYQHAHGDPYPVHACPSDQASHTGRRGRCDADVSWSKNGSVLPVHYLALYQARAAGQNSLRFVDLDMQTAIATRAALEADMRLGLERGEFLLHYQPQVDARGDPTGAEALVRWRHPRRGLVSPAEFIPLAEETGLILPLGQWVLESACTHLASWGARPGTAGLTMAVNVSARQFRHPDFVRQVLAVLERTGADPRRLKLELTEGLLIDNVEETVARMIALKAQGVGFSLDDFGTGYSSLAYLKRLPLDQLKIDQSFVRDVLAGGNDATIARTIITLGKSLGLAVIAEGVETEAQRDFLAQHQCDAFQGYLFSRPLAADLIDAFMGARTR</sequence>
<evidence type="ECO:0000313" key="3">
    <source>
        <dbReference type="Proteomes" id="UP000593875"/>
    </source>
</evidence>
<organism evidence="2 3">
    <name type="scientific">Massilia litorea</name>
    <dbReference type="NCBI Taxonomy" id="2769491"/>
    <lineage>
        <taxon>Bacteria</taxon>
        <taxon>Pseudomonadati</taxon>
        <taxon>Pseudomonadota</taxon>
        <taxon>Betaproteobacteria</taxon>
        <taxon>Burkholderiales</taxon>
        <taxon>Oxalobacteraceae</taxon>
        <taxon>Telluria group</taxon>
        <taxon>Massilia</taxon>
    </lineage>
</organism>
<dbReference type="PANTHER" id="PTHR33121">
    <property type="entry name" value="CYCLIC DI-GMP PHOSPHODIESTERASE PDEF"/>
    <property type="match status" value="1"/>
</dbReference>
<dbReference type="KEGG" id="mlir:LPB04_19355"/>
<reference evidence="2 3" key="1">
    <citation type="submission" date="2020-10" db="EMBL/GenBank/DDBJ databases">
        <title>Genome sequencing of Massilia sp. LPB0304.</title>
        <authorList>
            <person name="Kim J."/>
        </authorList>
    </citation>
    <scope>NUCLEOTIDE SEQUENCE [LARGE SCALE GENOMIC DNA]</scope>
    <source>
        <strain evidence="2 3">LPB0304</strain>
    </source>
</reference>
<dbReference type="Proteomes" id="UP000593875">
    <property type="component" value="Chromosome"/>
</dbReference>
<accession>A0A7L9UD26</accession>
<feature type="domain" description="EAL" evidence="1">
    <location>
        <begin position="92"/>
        <end position="346"/>
    </location>
</feature>
<dbReference type="Gene3D" id="3.20.20.450">
    <property type="entry name" value="EAL domain"/>
    <property type="match status" value="1"/>
</dbReference>
<dbReference type="GO" id="GO:0071111">
    <property type="term" value="F:cyclic-guanylate-specific phosphodiesterase activity"/>
    <property type="evidence" value="ECO:0007669"/>
    <property type="project" value="InterPro"/>
</dbReference>
<dbReference type="AlphaFoldDB" id="A0A7L9UD26"/>
<evidence type="ECO:0000259" key="1">
    <source>
        <dbReference type="PROSITE" id="PS50883"/>
    </source>
</evidence>
<proteinExistence type="predicted"/>
<dbReference type="InterPro" id="IPR050706">
    <property type="entry name" value="Cyclic-di-GMP_PDE-like"/>
</dbReference>
<dbReference type="SUPFAM" id="SSF141868">
    <property type="entry name" value="EAL domain-like"/>
    <property type="match status" value="1"/>
</dbReference>